<reference evidence="2 3" key="1">
    <citation type="journal article" date="2016" name="Mol. Biol. Evol.">
        <title>Comparative Genomics of Early-Diverging Mushroom-Forming Fungi Provides Insights into the Origins of Lignocellulose Decay Capabilities.</title>
        <authorList>
            <person name="Nagy L.G."/>
            <person name="Riley R."/>
            <person name="Tritt A."/>
            <person name="Adam C."/>
            <person name="Daum C."/>
            <person name="Floudas D."/>
            <person name="Sun H."/>
            <person name="Yadav J.S."/>
            <person name="Pangilinan J."/>
            <person name="Larsson K.H."/>
            <person name="Matsuura K."/>
            <person name="Barry K."/>
            <person name="Labutti K."/>
            <person name="Kuo R."/>
            <person name="Ohm R.A."/>
            <person name="Bhattacharya S.S."/>
            <person name="Shirouzu T."/>
            <person name="Yoshinaga Y."/>
            <person name="Martin F.M."/>
            <person name="Grigoriev I.V."/>
            <person name="Hibbett D.S."/>
        </authorList>
    </citation>
    <scope>NUCLEOTIDE SEQUENCE [LARGE SCALE GENOMIC DNA]</scope>
    <source>
        <strain evidence="2 3">TUFC12733</strain>
    </source>
</reference>
<evidence type="ECO:0000313" key="3">
    <source>
        <dbReference type="Proteomes" id="UP000076738"/>
    </source>
</evidence>
<gene>
    <name evidence="2" type="ORF">CALVIDRAFT_595126</name>
</gene>
<keyword evidence="1" id="KW-0732">Signal</keyword>
<sequence>MMSKTLSLLVLGTTFSTAVLACTCPPPPLSDIATTENSLNGDQLICGYEWIDSRKRQSSTWNCYYNYEDGAFEYINNPGGTCSDEASC</sequence>
<protein>
    <recommendedName>
        <fullName evidence="4">Secreted protein</fullName>
    </recommendedName>
</protein>
<evidence type="ECO:0008006" key="4">
    <source>
        <dbReference type="Google" id="ProtNLM"/>
    </source>
</evidence>
<dbReference type="AlphaFoldDB" id="A0A167RK00"/>
<dbReference type="Proteomes" id="UP000076738">
    <property type="component" value="Unassembled WGS sequence"/>
</dbReference>
<feature type="signal peptide" evidence="1">
    <location>
        <begin position="1"/>
        <end position="21"/>
    </location>
</feature>
<dbReference type="OrthoDB" id="10364134at2759"/>
<evidence type="ECO:0000256" key="1">
    <source>
        <dbReference type="SAM" id="SignalP"/>
    </source>
</evidence>
<accession>A0A167RK00</accession>
<dbReference type="EMBL" id="KV417268">
    <property type="protein sequence ID" value="KZP00994.1"/>
    <property type="molecule type" value="Genomic_DNA"/>
</dbReference>
<organism evidence="2 3">
    <name type="scientific">Calocera viscosa (strain TUFC12733)</name>
    <dbReference type="NCBI Taxonomy" id="1330018"/>
    <lineage>
        <taxon>Eukaryota</taxon>
        <taxon>Fungi</taxon>
        <taxon>Dikarya</taxon>
        <taxon>Basidiomycota</taxon>
        <taxon>Agaricomycotina</taxon>
        <taxon>Dacrymycetes</taxon>
        <taxon>Dacrymycetales</taxon>
        <taxon>Dacrymycetaceae</taxon>
        <taxon>Calocera</taxon>
    </lineage>
</organism>
<evidence type="ECO:0000313" key="2">
    <source>
        <dbReference type="EMBL" id="KZP00994.1"/>
    </source>
</evidence>
<feature type="chain" id="PRO_5007891942" description="Secreted protein" evidence="1">
    <location>
        <begin position="22"/>
        <end position="88"/>
    </location>
</feature>
<name>A0A167RK00_CALVF</name>
<keyword evidence="3" id="KW-1185">Reference proteome</keyword>
<proteinExistence type="predicted"/>
<dbReference type="PROSITE" id="PS51257">
    <property type="entry name" value="PROKAR_LIPOPROTEIN"/>
    <property type="match status" value="1"/>
</dbReference>